<keyword evidence="2" id="KW-1185">Reference proteome</keyword>
<dbReference type="KEGG" id="clup:CLUP02_13204"/>
<gene>
    <name evidence="1" type="ORF">CLUP02_13204</name>
</gene>
<dbReference type="GeneID" id="73347157"/>
<protein>
    <submittedName>
        <fullName evidence="1">Uncharacterized protein</fullName>
    </submittedName>
</protein>
<dbReference type="RefSeq" id="XP_049149293.1">
    <property type="nucleotide sequence ID" value="XM_049292147.1"/>
</dbReference>
<sequence>MPLEATSSLNILPAIWQYCNELISKAMPAAIFRRTILDCLQDVAQITPHEPCKDVRFRSPDVEQQNLAYLRVVSLRCSQLRLPPRSYLELKRDRPSLYNSRNASGRAADHKMNIARGHRSTSAWTCRSIYDISRWQGGTSNTETYLKMPFPHVALINIFNRRTALQVRYNSTEVWQTAPILGKSLAHLNGAAHRRKVIFVVRRSTEKRSSIPSVGYSDTPAAMEHCIQRDVKPWTVHDLGSDQLPEAAARDATLQRCGTDFFLILYVRISAEATVLERLKFQRGRCITTIPMLHRNDAPVARPVDRAGLLRAQSCALSPRAHTSASATTQGLIGAFFTDVIIQRLVFDLRAIFSFLAFELNGRRQSHRLRNIAFASQNQAQTAVLNRPALVCSFAMAKIQRGSLNDWRNSVRSFIATSVSMP</sequence>
<accession>A0A9Q8T2N4</accession>
<evidence type="ECO:0000313" key="1">
    <source>
        <dbReference type="EMBL" id="UQC87685.1"/>
    </source>
</evidence>
<dbReference type="AlphaFoldDB" id="A0A9Q8T2N4"/>
<dbReference type="Proteomes" id="UP000830671">
    <property type="component" value="Chromosome 7"/>
</dbReference>
<organism evidence="1 2">
    <name type="scientific">Colletotrichum lupini</name>
    <dbReference type="NCBI Taxonomy" id="145971"/>
    <lineage>
        <taxon>Eukaryota</taxon>
        <taxon>Fungi</taxon>
        <taxon>Dikarya</taxon>
        <taxon>Ascomycota</taxon>
        <taxon>Pezizomycotina</taxon>
        <taxon>Sordariomycetes</taxon>
        <taxon>Hypocreomycetidae</taxon>
        <taxon>Glomerellales</taxon>
        <taxon>Glomerellaceae</taxon>
        <taxon>Colletotrichum</taxon>
        <taxon>Colletotrichum acutatum species complex</taxon>
    </lineage>
</organism>
<dbReference type="EMBL" id="CP019479">
    <property type="protein sequence ID" value="UQC87685.1"/>
    <property type="molecule type" value="Genomic_DNA"/>
</dbReference>
<name>A0A9Q8T2N4_9PEZI</name>
<evidence type="ECO:0000313" key="2">
    <source>
        <dbReference type="Proteomes" id="UP000830671"/>
    </source>
</evidence>
<reference evidence="1" key="1">
    <citation type="journal article" date="2021" name="Mol. Plant Microbe Interact.">
        <title>Complete Genome Sequence of the Plant-Pathogenic Fungus Colletotrichum lupini.</title>
        <authorList>
            <person name="Baroncelli R."/>
            <person name="Pensec F."/>
            <person name="Da Lio D."/>
            <person name="Boufleur T."/>
            <person name="Vicente I."/>
            <person name="Sarrocco S."/>
            <person name="Picot A."/>
            <person name="Baraldi E."/>
            <person name="Sukno S."/>
            <person name="Thon M."/>
            <person name="Le Floch G."/>
        </authorList>
    </citation>
    <scope>NUCLEOTIDE SEQUENCE</scope>
    <source>
        <strain evidence="1">IMI 504893</strain>
    </source>
</reference>
<proteinExistence type="predicted"/>